<feature type="transmembrane region" description="Helical" evidence="5">
    <location>
        <begin position="145"/>
        <end position="169"/>
    </location>
</feature>
<keyword evidence="5" id="KW-0813">Transport</keyword>
<feature type="transmembrane region" description="Helical" evidence="5">
    <location>
        <begin position="202"/>
        <end position="223"/>
    </location>
</feature>
<gene>
    <name evidence="8" type="primary">pstC</name>
    <name evidence="8" type="ORF">ACFS25_31355</name>
</gene>
<accession>A0ABW6AVR0</accession>
<evidence type="ECO:0000256" key="1">
    <source>
        <dbReference type="ARBA" id="ARBA00004651"/>
    </source>
</evidence>
<dbReference type="NCBIfam" id="TIGR02138">
    <property type="entry name" value="phosphate_pstC"/>
    <property type="match status" value="1"/>
</dbReference>
<dbReference type="CDD" id="cd06261">
    <property type="entry name" value="TM_PBP2"/>
    <property type="match status" value="1"/>
</dbReference>
<dbReference type="Proteomes" id="UP001597512">
    <property type="component" value="Unassembled WGS sequence"/>
</dbReference>
<keyword evidence="3 5" id="KW-1133">Transmembrane helix</keyword>
<keyword evidence="6" id="KW-1003">Cell membrane</keyword>
<organism evidence="8 9">
    <name type="scientific">Spirosoma flavum</name>
    <dbReference type="NCBI Taxonomy" id="2048557"/>
    <lineage>
        <taxon>Bacteria</taxon>
        <taxon>Pseudomonadati</taxon>
        <taxon>Bacteroidota</taxon>
        <taxon>Cytophagia</taxon>
        <taxon>Cytophagales</taxon>
        <taxon>Cytophagaceae</taxon>
        <taxon>Spirosoma</taxon>
    </lineage>
</organism>
<evidence type="ECO:0000256" key="3">
    <source>
        <dbReference type="ARBA" id="ARBA00022989"/>
    </source>
</evidence>
<keyword evidence="4 5" id="KW-0472">Membrane</keyword>
<dbReference type="EMBL" id="JBHUOM010000050">
    <property type="protein sequence ID" value="MFD2938303.1"/>
    <property type="molecule type" value="Genomic_DNA"/>
</dbReference>
<keyword evidence="6" id="KW-0592">Phosphate transport</keyword>
<proteinExistence type="inferred from homology"/>
<keyword evidence="9" id="KW-1185">Reference proteome</keyword>
<name>A0ABW6AVR0_9BACT</name>
<evidence type="ECO:0000313" key="9">
    <source>
        <dbReference type="Proteomes" id="UP001597512"/>
    </source>
</evidence>
<evidence type="ECO:0000313" key="8">
    <source>
        <dbReference type="EMBL" id="MFD2938303.1"/>
    </source>
</evidence>
<dbReference type="InterPro" id="IPR011864">
    <property type="entry name" value="Phosphate_PstC"/>
</dbReference>
<comment type="function">
    <text evidence="6">Part of the binding-protein-dependent transport system for phosphate; probably responsible for the translocation of the substrate across the membrane.</text>
</comment>
<keyword evidence="2 5" id="KW-0812">Transmembrane</keyword>
<dbReference type="InterPro" id="IPR035906">
    <property type="entry name" value="MetI-like_sf"/>
</dbReference>
<feature type="transmembrane region" description="Helical" evidence="5">
    <location>
        <begin position="114"/>
        <end position="133"/>
    </location>
</feature>
<comment type="similarity">
    <text evidence="6">Belongs to the binding-protein-dependent transport system permease family. CysTW subfamily.</text>
</comment>
<evidence type="ECO:0000259" key="7">
    <source>
        <dbReference type="PROSITE" id="PS50928"/>
    </source>
</evidence>
<comment type="subcellular location">
    <subcellularLocation>
        <location evidence="1 5">Cell membrane</location>
        <topology evidence="1 5">Multi-pass membrane protein</topology>
    </subcellularLocation>
</comment>
<feature type="domain" description="ABC transmembrane type-1" evidence="7">
    <location>
        <begin position="78"/>
        <end position="290"/>
    </location>
</feature>
<comment type="caution">
    <text evidence="8">The sequence shown here is derived from an EMBL/GenBank/DDBJ whole genome shotgun (WGS) entry which is preliminary data.</text>
</comment>
<dbReference type="Pfam" id="PF00528">
    <property type="entry name" value="BPD_transp_1"/>
    <property type="match status" value="1"/>
</dbReference>
<feature type="transmembrane region" description="Helical" evidence="5">
    <location>
        <begin position="74"/>
        <end position="102"/>
    </location>
</feature>
<dbReference type="SUPFAM" id="SSF161098">
    <property type="entry name" value="MetI-like"/>
    <property type="match status" value="1"/>
</dbReference>
<dbReference type="PROSITE" id="PS50928">
    <property type="entry name" value="ABC_TM1"/>
    <property type="match status" value="1"/>
</dbReference>
<evidence type="ECO:0000256" key="4">
    <source>
        <dbReference type="ARBA" id="ARBA00023136"/>
    </source>
</evidence>
<feature type="transmembrane region" description="Helical" evidence="5">
    <location>
        <begin position="21"/>
        <end position="43"/>
    </location>
</feature>
<dbReference type="PANTHER" id="PTHR42727:SF1">
    <property type="entry name" value="PHOSPHATE TRANSPORT SYSTEM PERMEASE"/>
    <property type="match status" value="1"/>
</dbReference>
<reference evidence="9" key="1">
    <citation type="journal article" date="2019" name="Int. J. Syst. Evol. Microbiol.">
        <title>The Global Catalogue of Microorganisms (GCM) 10K type strain sequencing project: providing services to taxonomists for standard genome sequencing and annotation.</title>
        <authorList>
            <consortium name="The Broad Institute Genomics Platform"/>
            <consortium name="The Broad Institute Genome Sequencing Center for Infectious Disease"/>
            <person name="Wu L."/>
            <person name="Ma J."/>
        </authorList>
    </citation>
    <scope>NUCLEOTIDE SEQUENCE [LARGE SCALE GENOMIC DNA]</scope>
    <source>
        <strain evidence="9">KCTC 52490</strain>
    </source>
</reference>
<evidence type="ECO:0000256" key="5">
    <source>
        <dbReference type="RuleBase" id="RU363032"/>
    </source>
</evidence>
<dbReference type="RefSeq" id="WP_381509105.1">
    <property type="nucleotide sequence ID" value="NZ_JBHUOM010000050.1"/>
</dbReference>
<evidence type="ECO:0000256" key="6">
    <source>
        <dbReference type="RuleBase" id="RU363054"/>
    </source>
</evidence>
<feature type="transmembrane region" description="Helical" evidence="5">
    <location>
        <begin position="272"/>
        <end position="293"/>
    </location>
</feature>
<dbReference type="PANTHER" id="PTHR42727">
    <property type="entry name" value="PHOSPHATE TRANSPORT SYSTEM PERMEASE PROTEIN"/>
    <property type="match status" value="1"/>
</dbReference>
<sequence length="302" mass="32688">MADRNTPNRPRQRIIERGIELLLALCGSISLLTTLGILGVLVWDSVAFFQDVSILDFLTDTQWTPLFADKHFGILPLLSGTFLTTLIALLVALPLGLLIACYLSEYVRPAVRNVLKPLLELLAAIPTIVYGYFALTFVTPLLQHLIPGLAGFNALSPGLVMGFMLLPLVSSLSEDAMQAVPSGLREGAAALGATRMQTAWRVIIPAAFSGVMVSVILAISRAIGETMIVAVAAGQQPRLTLNPLVPVETITTYIVQVSQGDVAQGSLEYNTIFAVGLSLFLLAFGLNTVGYFLNRRYREHYD</sequence>
<dbReference type="InterPro" id="IPR000515">
    <property type="entry name" value="MetI-like"/>
</dbReference>
<evidence type="ECO:0000256" key="2">
    <source>
        <dbReference type="ARBA" id="ARBA00022692"/>
    </source>
</evidence>
<dbReference type="Gene3D" id="1.10.3720.10">
    <property type="entry name" value="MetI-like"/>
    <property type="match status" value="1"/>
</dbReference>
<protein>
    <recommendedName>
        <fullName evidence="6">Phosphate transport system permease protein</fullName>
    </recommendedName>
</protein>